<evidence type="ECO:0000256" key="2">
    <source>
        <dbReference type="ARBA" id="ARBA00022448"/>
    </source>
</evidence>
<reference evidence="12 13" key="1">
    <citation type="submission" date="2015-11" db="EMBL/GenBank/DDBJ databases">
        <title>Draft genome sequences of new species of the genus Lactobacillus isolated from orchardgrass silage.</title>
        <authorList>
            <person name="Tohno M."/>
            <person name="Tanizawa Y."/>
            <person name="Arita M."/>
        </authorList>
    </citation>
    <scope>NUCLEOTIDE SEQUENCE [LARGE SCALE GENOMIC DNA]</scope>
    <source>
        <strain evidence="12 13">IWT5</strain>
    </source>
</reference>
<keyword evidence="8 10" id="KW-0472">Membrane</keyword>
<keyword evidence="3 10" id="KW-1003">Cell membrane</keyword>
<comment type="subcellular location">
    <subcellularLocation>
        <location evidence="10">Cell membrane</location>
        <topology evidence="10">Multi-pass membrane protein</topology>
    </subcellularLocation>
</comment>
<keyword evidence="9 10" id="KW-0170">Cobalt</keyword>
<evidence type="ECO:0000313" key="13">
    <source>
        <dbReference type="Proteomes" id="UP000223370"/>
    </source>
</evidence>
<dbReference type="PANTHER" id="PTHR38662:SF1">
    <property type="entry name" value="COBALT TRANSPORT PROTEIN CBIN"/>
    <property type="match status" value="1"/>
</dbReference>
<keyword evidence="7 10" id="KW-0406">Ion transport</keyword>
<keyword evidence="4 10" id="KW-0169">Cobalamin biosynthesis</keyword>
<evidence type="ECO:0000256" key="8">
    <source>
        <dbReference type="ARBA" id="ARBA00023136"/>
    </source>
</evidence>
<name>A0A1Z5J0L6_9LACO</name>
<dbReference type="OrthoDB" id="1551318at2"/>
<dbReference type="EMBL" id="BCMJ01000001">
    <property type="protein sequence ID" value="GAX07585.1"/>
    <property type="molecule type" value="Genomic_DNA"/>
</dbReference>
<keyword evidence="5 10" id="KW-0812">Transmembrane</keyword>
<evidence type="ECO:0000256" key="3">
    <source>
        <dbReference type="ARBA" id="ARBA00022475"/>
    </source>
</evidence>
<keyword evidence="2 10" id="KW-0813">Transport</keyword>
<feature type="transmembrane region" description="Helical" evidence="10">
    <location>
        <begin position="67"/>
        <end position="87"/>
    </location>
</feature>
<evidence type="ECO:0000256" key="5">
    <source>
        <dbReference type="ARBA" id="ARBA00022692"/>
    </source>
</evidence>
<dbReference type="HAMAP" id="MF_00330">
    <property type="entry name" value="CbiN"/>
    <property type="match status" value="1"/>
</dbReference>
<evidence type="ECO:0000256" key="4">
    <source>
        <dbReference type="ARBA" id="ARBA00022573"/>
    </source>
</evidence>
<dbReference type="UniPathway" id="UPA00148"/>
<dbReference type="PANTHER" id="PTHR38662">
    <property type="entry name" value="COBALT TRANSPORT PROTEIN CBIN"/>
    <property type="match status" value="1"/>
</dbReference>
<gene>
    <name evidence="10 12" type="primary">cbiN</name>
    <name evidence="12" type="ORF">IWT5_00319</name>
</gene>
<keyword evidence="1 10" id="KW-0171">Cobalt transport</keyword>
<evidence type="ECO:0000313" key="12">
    <source>
        <dbReference type="EMBL" id="GAX07585.1"/>
    </source>
</evidence>
<keyword evidence="13" id="KW-1185">Reference proteome</keyword>
<evidence type="ECO:0000256" key="6">
    <source>
        <dbReference type="ARBA" id="ARBA00022989"/>
    </source>
</evidence>
<dbReference type="RefSeq" id="WP_098823556.1">
    <property type="nucleotide sequence ID" value="NZ_BCMJ01000001.1"/>
</dbReference>
<dbReference type="GO" id="GO:0015087">
    <property type="term" value="F:cobalt ion transmembrane transporter activity"/>
    <property type="evidence" value="ECO:0007669"/>
    <property type="project" value="UniProtKB-UniRule"/>
</dbReference>
<dbReference type="Pfam" id="PF02553">
    <property type="entry name" value="CbiN"/>
    <property type="match status" value="1"/>
</dbReference>
<protein>
    <recommendedName>
        <fullName evidence="10">Cobalt transport protein CbiN</fullName>
    </recommendedName>
    <alternativeName>
        <fullName evidence="10">Energy-coupling factor transporter probable substrate-capture protein CbiN</fullName>
        <shortName evidence="10">ECF transporter S component CbiN</shortName>
    </alternativeName>
</protein>
<dbReference type="AlphaFoldDB" id="A0A1Z5J0L6"/>
<evidence type="ECO:0000256" key="1">
    <source>
        <dbReference type="ARBA" id="ARBA00022426"/>
    </source>
</evidence>
<dbReference type="NCBIfam" id="NF002780">
    <property type="entry name" value="PRK02898.1"/>
    <property type="match status" value="1"/>
</dbReference>
<comment type="caution">
    <text evidence="10">Lacks conserved residue(s) required for the propagation of feature annotation.</text>
</comment>
<keyword evidence="6 10" id="KW-1133">Transmembrane helix</keyword>
<evidence type="ECO:0000256" key="11">
    <source>
        <dbReference type="SAM" id="MobiDB-lite"/>
    </source>
</evidence>
<evidence type="ECO:0000256" key="7">
    <source>
        <dbReference type="ARBA" id="ARBA00023065"/>
    </source>
</evidence>
<dbReference type="InterPro" id="IPR003705">
    <property type="entry name" value="CbiN"/>
</dbReference>
<dbReference type="Proteomes" id="UP000223370">
    <property type="component" value="Unassembled WGS sequence"/>
</dbReference>
<sequence length="110" mass="12249">MKKKTKQNWILLLLVLILVITPFFVAKGGSFSGSDDEGTAQIKENDPSYKVWIHPIWTPPSAEIESLLFTVQGSLGTGVIAYIIGNAHGRRKERQRQQQAQAKNNSDNGR</sequence>
<organism evidence="12 13">
    <name type="scientific">Secundilactobacillus silagincola</name>
    <dbReference type="NCBI Taxonomy" id="1714681"/>
    <lineage>
        <taxon>Bacteria</taxon>
        <taxon>Bacillati</taxon>
        <taxon>Bacillota</taxon>
        <taxon>Bacilli</taxon>
        <taxon>Lactobacillales</taxon>
        <taxon>Lactobacillaceae</taxon>
        <taxon>Secundilactobacillus</taxon>
    </lineage>
</organism>
<comment type="caution">
    <text evidence="12">The sequence shown here is derived from an EMBL/GenBank/DDBJ whole genome shotgun (WGS) entry which is preliminary data.</text>
</comment>
<evidence type="ECO:0000256" key="10">
    <source>
        <dbReference type="HAMAP-Rule" id="MF_00330"/>
    </source>
</evidence>
<dbReference type="GO" id="GO:0005886">
    <property type="term" value="C:plasma membrane"/>
    <property type="evidence" value="ECO:0007669"/>
    <property type="project" value="UniProtKB-SubCell"/>
</dbReference>
<comment type="pathway">
    <text evidence="10">Cofactor biosynthesis; adenosylcobalamin biosynthesis.</text>
</comment>
<accession>A0A1Z5J0L6</accession>
<comment type="function">
    <text evidence="10">Part of the energy-coupling factor (ECF) transporter complex CbiMNOQ involved in cobalt import.</text>
</comment>
<comment type="subunit">
    <text evidence="10">Forms an energy-coupling factor (ECF) transporter complex composed of an ATP-binding protein (A component, CbiO), a transmembrane protein (T component, CbiQ) and 2 possible substrate-capture proteins (S components, CbiM and CbiN) of unknown stoichimetry.</text>
</comment>
<dbReference type="GO" id="GO:0009236">
    <property type="term" value="P:cobalamin biosynthetic process"/>
    <property type="evidence" value="ECO:0007669"/>
    <property type="project" value="UniProtKB-UniRule"/>
</dbReference>
<feature type="region of interest" description="Disordered" evidence="11">
    <location>
        <begin position="90"/>
        <end position="110"/>
    </location>
</feature>
<evidence type="ECO:0000256" key="9">
    <source>
        <dbReference type="ARBA" id="ARBA00023285"/>
    </source>
</evidence>
<comment type="similarity">
    <text evidence="10">Belongs to the CbiN family.</text>
</comment>
<proteinExistence type="inferred from homology"/>